<dbReference type="Proteomes" id="UP000001055">
    <property type="component" value="Unassembled WGS sequence"/>
</dbReference>
<evidence type="ECO:0008006" key="11">
    <source>
        <dbReference type="Google" id="ProtNLM"/>
    </source>
</evidence>
<keyword evidence="3 5" id="KW-0539">Nucleus</keyword>
<dbReference type="EMBL" id="CH445340">
    <property type="protein sequence ID" value="EAT82486.1"/>
    <property type="molecule type" value="Genomic_DNA"/>
</dbReference>
<accession>Q0UDL3</accession>
<dbReference type="InParanoid" id="Q0UDL3"/>
<dbReference type="AlphaFoldDB" id="Q0UDL3"/>
<dbReference type="InterPro" id="IPR001356">
    <property type="entry name" value="HD"/>
</dbReference>
<dbReference type="OMA" id="TIHNYSR"/>
<dbReference type="PROSITE" id="PS00028">
    <property type="entry name" value="ZINC_FINGER_C2H2_1"/>
    <property type="match status" value="1"/>
</dbReference>
<keyword evidence="4" id="KW-0863">Zinc-finger</keyword>
<dbReference type="PROSITE" id="PS50157">
    <property type="entry name" value="ZINC_FINGER_C2H2_2"/>
    <property type="match status" value="1"/>
</dbReference>
<evidence type="ECO:0000256" key="2">
    <source>
        <dbReference type="ARBA" id="ARBA00023155"/>
    </source>
</evidence>
<dbReference type="PANTHER" id="PTHR11850">
    <property type="entry name" value="HOMEOBOX PROTEIN TRANSCRIPTION FACTORS"/>
    <property type="match status" value="1"/>
</dbReference>
<evidence type="ECO:0000313" key="9">
    <source>
        <dbReference type="EMBL" id="EAT82486.1"/>
    </source>
</evidence>
<evidence type="ECO:0000313" key="10">
    <source>
        <dbReference type="Proteomes" id="UP000001055"/>
    </source>
</evidence>
<evidence type="ECO:0000256" key="3">
    <source>
        <dbReference type="ARBA" id="ARBA00023242"/>
    </source>
</evidence>
<keyword evidence="4" id="KW-0862">Zinc</keyword>
<evidence type="ECO:0000259" key="8">
    <source>
        <dbReference type="PROSITE" id="PS50157"/>
    </source>
</evidence>
<feature type="domain" description="Homeobox" evidence="7">
    <location>
        <begin position="83"/>
        <end position="146"/>
    </location>
</feature>
<dbReference type="InterPro" id="IPR013087">
    <property type="entry name" value="Znf_C2H2_type"/>
</dbReference>
<dbReference type="SUPFAM" id="SSF46689">
    <property type="entry name" value="Homeodomain-like"/>
    <property type="match status" value="1"/>
</dbReference>
<dbReference type="PROSITE" id="PS50071">
    <property type="entry name" value="HOMEOBOX_2"/>
    <property type="match status" value="1"/>
</dbReference>
<dbReference type="GO" id="GO:0006355">
    <property type="term" value="P:regulation of DNA-templated transcription"/>
    <property type="evidence" value="ECO:0007669"/>
    <property type="project" value="InterPro"/>
</dbReference>
<organism evidence="9 10">
    <name type="scientific">Phaeosphaeria nodorum (strain SN15 / ATCC MYA-4574 / FGSC 10173)</name>
    <name type="common">Glume blotch fungus</name>
    <name type="synonym">Parastagonospora nodorum</name>
    <dbReference type="NCBI Taxonomy" id="321614"/>
    <lineage>
        <taxon>Eukaryota</taxon>
        <taxon>Fungi</taxon>
        <taxon>Dikarya</taxon>
        <taxon>Ascomycota</taxon>
        <taxon>Pezizomycotina</taxon>
        <taxon>Dothideomycetes</taxon>
        <taxon>Pleosporomycetidae</taxon>
        <taxon>Pleosporales</taxon>
        <taxon>Pleosporineae</taxon>
        <taxon>Phaeosphaeriaceae</taxon>
        <taxon>Parastagonospora</taxon>
    </lineage>
</organism>
<dbReference type="InterPro" id="IPR009057">
    <property type="entry name" value="Homeodomain-like_sf"/>
</dbReference>
<dbReference type="GO" id="GO:0008270">
    <property type="term" value="F:zinc ion binding"/>
    <property type="evidence" value="ECO:0007669"/>
    <property type="project" value="UniProtKB-KW"/>
</dbReference>
<dbReference type="InterPro" id="IPR050224">
    <property type="entry name" value="TALE_homeobox"/>
</dbReference>
<name>Q0UDL3_PHANO</name>
<comment type="subcellular location">
    <subcellularLocation>
        <location evidence="5">Nucleus</location>
    </subcellularLocation>
</comment>
<feature type="DNA-binding region" description="Homeobox" evidence="5">
    <location>
        <begin position="85"/>
        <end position="147"/>
    </location>
</feature>
<proteinExistence type="predicted"/>
<dbReference type="InterPro" id="IPR008422">
    <property type="entry name" value="KN_HD"/>
</dbReference>
<keyword evidence="1 5" id="KW-0238">DNA-binding</keyword>
<evidence type="ECO:0000256" key="5">
    <source>
        <dbReference type="PROSITE-ProRule" id="PRU00108"/>
    </source>
</evidence>
<feature type="domain" description="C2H2-type" evidence="8">
    <location>
        <begin position="290"/>
        <end position="318"/>
    </location>
</feature>
<feature type="region of interest" description="Disordered" evidence="6">
    <location>
        <begin position="141"/>
        <end position="200"/>
    </location>
</feature>
<dbReference type="GO" id="GO:0005634">
    <property type="term" value="C:nucleus"/>
    <property type="evidence" value="ECO:0007669"/>
    <property type="project" value="UniProtKB-SubCell"/>
</dbReference>
<dbReference type="CDD" id="cd00086">
    <property type="entry name" value="homeodomain"/>
    <property type="match status" value="1"/>
</dbReference>
<keyword evidence="2 5" id="KW-0371">Homeobox</keyword>
<dbReference type="eggNOG" id="KOG0773">
    <property type="taxonomic scope" value="Eukaryota"/>
</dbReference>
<dbReference type="HOGENOM" id="CLU_008497_2_0_1"/>
<gene>
    <name evidence="9" type="ORF">SNOG_10151</name>
</gene>
<protein>
    <recommendedName>
        <fullName evidence="11">Homeobox domain-containing protein</fullName>
    </recommendedName>
</protein>
<evidence type="ECO:0000259" key="7">
    <source>
        <dbReference type="PROSITE" id="PS50071"/>
    </source>
</evidence>
<evidence type="ECO:0000256" key="6">
    <source>
        <dbReference type="SAM" id="MobiDB-lite"/>
    </source>
</evidence>
<dbReference type="RefSeq" id="XP_001800433.1">
    <property type="nucleotide sequence ID" value="XM_001800381.1"/>
</dbReference>
<feature type="compositionally biased region" description="Basic residues" evidence="6">
    <location>
        <begin position="262"/>
        <end position="275"/>
    </location>
</feature>
<dbReference type="Pfam" id="PF05920">
    <property type="entry name" value="Homeobox_KN"/>
    <property type="match status" value="1"/>
</dbReference>
<feature type="compositionally biased region" description="Low complexity" evidence="6">
    <location>
        <begin position="235"/>
        <end position="249"/>
    </location>
</feature>
<feature type="compositionally biased region" description="Polar residues" evidence="6">
    <location>
        <begin position="252"/>
        <end position="261"/>
    </location>
</feature>
<dbReference type="KEGG" id="pno:SNOG_10151"/>
<dbReference type="GO" id="GO:0003677">
    <property type="term" value="F:DNA binding"/>
    <property type="evidence" value="ECO:0007669"/>
    <property type="project" value="UniProtKB-UniRule"/>
</dbReference>
<dbReference type="GeneID" id="5977339"/>
<sequence length="850" mass="96236">MDNTINQSSEDREDPFSFMFASDPIATDTVFQDGGLSELSAALTAAHANSFQTESPWMSGVTPDGISNNSTAFSSPLTPGTPITRPKLGSRFSREVIRTLKTWLAAHQQHPYPRDDDMELLQLRTGLNQAQLTNWFANARRRGKVQGARPVTPRAPDSSSNPVDIIQRPGTPAIRQDSRAKDPLQRWVDSPPEHEPADVGDIARAMASSSRSESGINGVKGYDYADNDQWRSPYISSASSAGTSQSSEVSTHRSSGSQSSLKARRAARRKRTPRRRPLETDLSANPSMPYQCTFCTDTFKTKYDWQRHEKSLHLPLEKWVCALHGPRAPKPQSAEMCCVFCGESDPAEAHIESHHFSLCQDRTLEERTFHRKDHLVQHLRLVHQAKYEAWSMKDWMVPMPDIKSRCGFCGAEMTKWEERTDHLAEHFRNGSTMEGWKGDWGFEESTRRLVESAVPPCQSSHRIYAGFDADTNADFIHYERNTLVPMRATDTPWGSPPNGYELVKIEIEFFIQNYIDIHSRLPSNDDIQVEACRIIFAAESAPDANSSVTSTLSRESWLRDVIMASPELTRRARFGPLRTSSESRHSPMKINGKEHLFEDCPFEARLRAFVVDHHISGTSLVDGQLQTQMCTIVREMERVSNTPSDMYANWIMKCICSGNWWLQSFKQRAGVVSTTDPSIALPEVHLQRAHIDWIQSTFQSLSYFDAAQNVTQTQHNSLPLVSPDLLPPKELNTNMTQSVSSEAQIIPLTQTTMFDMRGKQQGFLPPEDTNYFRIFESDMRRWVAATMSPKNPNCHVPSDQEIQHQARWIMYDGDDPWNQTPADYSEWLWRFKEAMGISHDENAGMPTGST</sequence>
<feature type="region of interest" description="Disordered" evidence="6">
    <location>
        <begin position="235"/>
        <end position="284"/>
    </location>
</feature>
<reference evidence="10" key="1">
    <citation type="journal article" date="2007" name="Plant Cell">
        <title>Dothideomycete-plant interactions illuminated by genome sequencing and EST analysis of the wheat pathogen Stagonospora nodorum.</title>
        <authorList>
            <person name="Hane J.K."/>
            <person name="Lowe R.G."/>
            <person name="Solomon P.S."/>
            <person name="Tan K.C."/>
            <person name="Schoch C.L."/>
            <person name="Spatafora J.W."/>
            <person name="Crous P.W."/>
            <person name="Kodira C."/>
            <person name="Birren B.W."/>
            <person name="Galagan J.E."/>
            <person name="Torriani S.F."/>
            <person name="McDonald B.A."/>
            <person name="Oliver R.P."/>
        </authorList>
    </citation>
    <scope>NUCLEOTIDE SEQUENCE [LARGE SCALE GENOMIC DNA]</scope>
    <source>
        <strain evidence="10">SN15 / ATCC MYA-4574 / FGSC 10173</strain>
    </source>
</reference>
<dbReference type="Gene3D" id="1.10.10.60">
    <property type="entry name" value="Homeodomain-like"/>
    <property type="match status" value="1"/>
</dbReference>
<evidence type="ECO:0000256" key="4">
    <source>
        <dbReference type="PROSITE-ProRule" id="PRU00042"/>
    </source>
</evidence>
<keyword evidence="4" id="KW-0479">Metal-binding</keyword>
<dbReference type="SMART" id="SM00355">
    <property type="entry name" value="ZnF_C2H2"/>
    <property type="match status" value="3"/>
</dbReference>
<dbReference type="VEuPathDB" id="FungiDB:JI435_101510"/>
<evidence type="ECO:0000256" key="1">
    <source>
        <dbReference type="ARBA" id="ARBA00023125"/>
    </source>
</evidence>
<dbReference type="SMART" id="SM00389">
    <property type="entry name" value="HOX"/>
    <property type="match status" value="1"/>
</dbReference>